<reference evidence="10" key="1">
    <citation type="submission" date="2016-10" db="EMBL/GenBank/DDBJ databases">
        <authorList>
            <person name="Varghese N."/>
            <person name="Submissions S."/>
        </authorList>
    </citation>
    <scope>NUCLEOTIDE SEQUENCE [LARGE SCALE GENOMIC DNA]</scope>
    <source>
        <strain evidence="10">KHC7</strain>
    </source>
</reference>
<accession>A0A1G7JWW1</accession>
<dbReference type="EMBL" id="FNBX01000003">
    <property type="protein sequence ID" value="SDF29437.1"/>
    <property type="molecule type" value="Genomic_DNA"/>
</dbReference>
<dbReference type="Proteomes" id="UP000199355">
    <property type="component" value="Unassembled WGS sequence"/>
</dbReference>
<dbReference type="GO" id="GO:0005886">
    <property type="term" value="C:plasma membrane"/>
    <property type="evidence" value="ECO:0007669"/>
    <property type="project" value="UniProtKB-SubCell"/>
</dbReference>
<evidence type="ECO:0000313" key="9">
    <source>
        <dbReference type="EMBL" id="SDF29437.1"/>
    </source>
</evidence>
<keyword evidence="10" id="KW-1185">Reference proteome</keyword>
<dbReference type="RefSeq" id="WP_092152920.1">
    <property type="nucleotide sequence ID" value="NZ_FNBX01000003.1"/>
</dbReference>
<comment type="subcellular location">
    <subcellularLocation>
        <location evidence="1">Cell membrane</location>
        <topology evidence="1">Multi-pass membrane protein</topology>
    </subcellularLocation>
</comment>
<evidence type="ECO:0000259" key="8">
    <source>
        <dbReference type="Pfam" id="PF02687"/>
    </source>
</evidence>
<feature type="transmembrane region" description="Helical" evidence="7">
    <location>
        <begin position="303"/>
        <end position="327"/>
    </location>
</feature>
<feature type="compositionally biased region" description="Basic and acidic residues" evidence="6">
    <location>
        <begin position="225"/>
        <end position="240"/>
    </location>
</feature>
<dbReference type="AlphaFoldDB" id="A0A1G7JWW1"/>
<feature type="transmembrane region" description="Helical" evidence="7">
    <location>
        <begin position="348"/>
        <end position="376"/>
    </location>
</feature>
<dbReference type="PANTHER" id="PTHR43738:SF2">
    <property type="entry name" value="ABC TRANSPORTER PERMEASE"/>
    <property type="match status" value="1"/>
</dbReference>
<keyword evidence="5 7" id="KW-0472">Membrane</keyword>
<evidence type="ECO:0000256" key="2">
    <source>
        <dbReference type="ARBA" id="ARBA00022475"/>
    </source>
</evidence>
<feature type="region of interest" description="Disordered" evidence="6">
    <location>
        <begin position="197"/>
        <end position="258"/>
    </location>
</feature>
<evidence type="ECO:0000256" key="4">
    <source>
        <dbReference type="ARBA" id="ARBA00022989"/>
    </source>
</evidence>
<evidence type="ECO:0000256" key="3">
    <source>
        <dbReference type="ARBA" id="ARBA00022692"/>
    </source>
</evidence>
<feature type="domain" description="ABC3 transporter permease C-terminal" evidence="8">
    <location>
        <begin position="313"/>
        <end position="418"/>
    </location>
</feature>
<feature type="transmembrane region" description="Helical" evidence="7">
    <location>
        <begin position="396"/>
        <end position="417"/>
    </location>
</feature>
<evidence type="ECO:0000256" key="7">
    <source>
        <dbReference type="SAM" id="Phobius"/>
    </source>
</evidence>
<sequence length="430" mass="44020">MNPLPLALASLRRFPFLSLATVLLVALAVGLGTAVALLEPSLRQGSAAAARKFDLLVGAPGSESQLVLSAVYLDPAPLPLLDGAVAAKIAADPGVAWSSPLLLGDSWNGCPVVGVDAAFLEGAARFAAPTDAVAGALTPLRPGDAFQSMHGRGEHAGPTPPHPHSTVFTVRAVLPPTGTPWDKAILVPAAAVRALHAHGHDAHAQEGGHDAKDAAHGKNPAHGSAHADGEEREETEEHAPTAHGHGVAQNGDAGPTPALVVKPRTVADAYRLRAQYRTAQSLAVFPAEVLVRLYGLLGNAQRVLSLVSGLTQGAVLAGVLLAVFAGLPRRRKTIAVLRALGAPRLYGVLALWLEVFLQVLLGGLLGLALGWGGTFWGLRLLAAHTGVAAQVSLEGAALVSLGLCLAAGSLAALLPAWSCGRAPVARTLRE</sequence>
<name>A0A1G7JWW1_9BACT</name>
<dbReference type="Pfam" id="PF02687">
    <property type="entry name" value="FtsX"/>
    <property type="match status" value="1"/>
</dbReference>
<feature type="region of interest" description="Disordered" evidence="6">
    <location>
        <begin position="144"/>
        <end position="165"/>
    </location>
</feature>
<evidence type="ECO:0000256" key="6">
    <source>
        <dbReference type="SAM" id="MobiDB-lite"/>
    </source>
</evidence>
<evidence type="ECO:0000313" key="10">
    <source>
        <dbReference type="Proteomes" id="UP000199355"/>
    </source>
</evidence>
<organism evidence="9 10">
    <name type="scientific">Desulfovibrio legallii</name>
    <dbReference type="NCBI Taxonomy" id="571438"/>
    <lineage>
        <taxon>Bacteria</taxon>
        <taxon>Pseudomonadati</taxon>
        <taxon>Thermodesulfobacteriota</taxon>
        <taxon>Desulfovibrionia</taxon>
        <taxon>Desulfovibrionales</taxon>
        <taxon>Desulfovibrionaceae</taxon>
        <taxon>Desulfovibrio</taxon>
    </lineage>
</organism>
<keyword evidence="4 7" id="KW-1133">Transmembrane helix</keyword>
<dbReference type="STRING" id="571438.SAMN05192586_103172"/>
<evidence type="ECO:0000256" key="1">
    <source>
        <dbReference type="ARBA" id="ARBA00004651"/>
    </source>
</evidence>
<dbReference type="InterPro" id="IPR051125">
    <property type="entry name" value="ABC-4/HrtB_transporter"/>
</dbReference>
<feature type="compositionally biased region" description="Basic and acidic residues" evidence="6">
    <location>
        <begin position="198"/>
        <end position="216"/>
    </location>
</feature>
<keyword evidence="3 7" id="KW-0812">Transmembrane</keyword>
<keyword evidence="2" id="KW-1003">Cell membrane</keyword>
<gene>
    <name evidence="9" type="ORF">SAMN05192586_103172</name>
</gene>
<evidence type="ECO:0000256" key="5">
    <source>
        <dbReference type="ARBA" id="ARBA00023136"/>
    </source>
</evidence>
<proteinExistence type="predicted"/>
<protein>
    <submittedName>
        <fullName evidence="9">Putative ABC transport system permease protein</fullName>
    </submittedName>
</protein>
<dbReference type="InterPro" id="IPR003838">
    <property type="entry name" value="ABC3_permease_C"/>
</dbReference>
<dbReference type="OrthoDB" id="9784014at2"/>
<dbReference type="PANTHER" id="PTHR43738">
    <property type="entry name" value="ABC TRANSPORTER, MEMBRANE PROTEIN"/>
    <property type="match status" value="1"/>
</dbReference>